<evidence type="ECO:0000313" key="2">
    <source>
        <dbReference type="EMBL" id="WIA08976.1"/>
    </source>
</evidence>
<evidence type="ECO:0000313" key="3">
    <source>
        <dbReference type="Proteomes" id="UP001244341"/>
    </source>
</evidence>
<keyword evidence="3" id="KW-1185">Reference proteome</keyword>
<proteinExistence type="predicted"/>
<name>A0ABY8TKZ6_TETOB</name>
<dbReference type="EMBL" id="CP126208">
    <property type="protein sequence ID" value="WIA08976.1"/>
    <property type="molecule type" value="Genomic_DNA"/>
</dbReference>
<feature type="coiled-coil region" evidence="1">
    <location>
        <begin position="160"/>
        <end position="215"/>
    </location>
</feature>
<accession>A0ABY8TKZ6</accession>
<protein>
    <submittedName>
        <fullName evidence="2">Uncharacterized protein</fullName>
    </submittedName>
</protein>
<organism evidence="2 3">
    <name type="scientific">Tetradesmus obliquus</name>
    <name type="common">Green alga</name>
    <name type="synonym">Acutodesmus obliquus</name>
    <dbReference type="NCBI Taxonomy" id="3088"/>
    <lineage>
        <taxon>Eukaryota</taxon>
        <taxon>Viridiplantae</taxon>
        <taxon>Chlorophyta</taxon>
        <taxon>core chlorophytes</taxon>
        <taxon>Chlorophyceae</taxon>
        <taxon>CS clade</taxon>
        <taxon>Sphaeropleales</taxon>
        <taxon>Scenedesmaceae</taxon>
        <taxon>Tetradesmus</taxon>
    </lineage>
</organism>
<reference evidence="2 3" key="1">
    <citation type="submission" date="2023-05" db="EMBL/GenBank/DDBJ databases">
        <title>A 100% complete, gapless, phased diploid assembly of the Scenedesmus obliquus UTEX 3031 genome.</title>
        <authorList>
            <person name="Biondi T.C."/>
            <person name="Hanschen E.R."/>
            <person name="Kwon T."/>
            <person name="Eng W."/>
            <person name="Kruse C.P.S."/>
            <person name="Koehler S.I."/>
            <person name="Kunde Y."/>
            <person name="Gleasner C.D."/>
            <person name="You Mak K.T."/>
            <person name="Polle J."/>
            <person name="Hovde B.T."/>
            <person name="Starkenburg S.R."/>
        </authorList>
    </citation>
    <scope>NUCLEOTIDE SEQUENCE [LARGE SCALE GENOMIC DNA]</scope>
    <source>
        <strain evidence="2 3">DOE0152z</strain>
    </source>
</reference>
<sequence length="217" mass="24227">MDNIYGSGNTLGQVAELQKQLAEAQSTRFGLDRRVSSMCRQMSDDCSSKSVTFEDALNSHWDCQEAVMTSQDEDEEAYKSKCLRLKARLSKMAQDHIEEVGGLHEEIATLQERLAKTDAARCRALNNEATLAVTLQQTTSQVSTELADLCCENHTLYCENQALMQELVTSKLELAQLSEAQVTLKRELYHSRETNSALEAKMSKLDGLLQQLAAKCQ</sequence>
<dbReference type="Proteomes" id="UP001244341">
    <property type="component" value="Chromosome 1b"/>
</dbReference>
<evidence type="ECO:0000256" key="1">
    <source>
        <dbReference type="SAM" id="Coils"/>
    </source>
</evidence>
<keyword evidence="1" id="KW-0175">Coiled coil</keyword>
<gene>
    <name evidence="2" type="ORF">OEZ85_008390</name>
</gene>